<sequence length="782" mass="88130">MIDDKPAIAIAKPFLKAMGELSKTNQNQVRAFLDKFEKDPNSGSIHKETLHNAKDNKLFSARVNSGYRVILGYDDKSNVYLLLYVGPHDDAYAWASRKRIDINPKTNAVQLYDVVDAGTVEAPASSMAYTPQTAERTTQMHEASSATDEMTVSWDKQEAAKPLPQEFRELTMQDLTMFGVPYIWQELVLQMKTYGQLQERIGQLPGDCVPYLQLVAEGSSIHDVLDLAKDSNGYSDFVGLDKTTKAGTFDAGEAGHLAPGEDYRKALTSYASQETFVIVEGEEDLRRILDAPLEQWRVFLHPSQRRYVERDYKGSYRLTGGAGTGKTVVAMHRAKYLAARLVRQHSAHKVLFTTYSRNLATDIKANLQLICTQEELGRIDVLNLDRYVAGCLRQRGFDYQLTYDDVAIGEAWKAAIAESGQSQWSGEEAFLRDEWEEVIKDKGITTLGEYFRSSRRGRGSRMSRAQKASLWKVAEAYHRYMSEHKQWDVYQAMGMVEDSLRAGRITSPYAHIIVDEGQDFSAPAYRMLRAMVPEGANDLFIVGDAQQRIYGKTVTLSQCGIAIQGRSRRLRINYRTTEQIRDAAERVFDTSGTDVAAEAFKAVLDQTRQGEPERFDDLNGETVESNDSHSLMQGPAPIAKQFGSQQEEYEAVTEWIDTLIKQNGEDDPDYERRICIVTPAKYLCDRWVEYLDQRGYATYVLGKDAEDADRPGIRIATMHRVKGLEFDAVAVADVNPGTVPPKGKLEETTDVVSRHELCKQYRSLIYVALTRARKEALMAGVR</sequence>
<reference evidence="11 12" key="1">
    <citation type="submission" date="2016-11" db="EMBL/GenBank/DDBJ databases">
        <title>complete genome sequence of Bifidobacterium choerinum strain FMB-1.</title>
        <authorList>
            <person name="Park C.-S."/>
            <person name="Jung D.-H."/>
            <person name="Choi D.-S."/>
        </authorList>
    </citation>
    <scope>NUCLEOTIDE SEQUENCE [LARGE SCALE GENOMIC DNA]</scope>
    <source>
        <strain evidence="11 12">FMB-1</strain>
    </source>
</reference>
<evidence type="ECO:0000313" key="12">
    <source>
        <dbReference type="Proteomes" id="UP000229907"/>
    </source>
</evidence>
<dbReference type="Pfam" id="PF13361">
    <property type="entry name" value="UvrD_C"/>
    <property type="match status" value="1"/>
</dbReference>
<keyword evidence="3 9" id="KW-0347">Helicase</keyword>
<evidence type="ECO:0000256" key="2">
    <source>
        <dbReference type="ARBA" id="ARBA00022801"/>
    </source>
</evidence>
<dbReference type="Pfam" id="PF00580">
    <property type="entry name" value="UvrD-helicase"/>
    <property type="match status" value="1"/>
</dbReference>
<dbReference type="GO" id="GO:0016887">
    <property type="term" value="F:ATP hydrolysis activity"/>
    <property type="evidence" value="ECO:0007669"/>
    <property type="project" value="RHEA"/>
</dbReference>
<evidence type="ECO:0000256" key="9">
    <source>
        <dbReference type="PROSITE-ProRule" id="PRU00560"/>
    </source>
</evidence>
<dbReference type="InterPro" id="IPR027417">
    <property type="entry name" value="P-loop_NTPase"/>
</dbReference>
<dbReference type="KEGG" id="bcho:BcFMB_06970"/>
<evidence type="ECO:0000313" key="11">
    <source>
        <dbReference type="EMBL" id="ATU20704.1"/>
    </source>
</evidence>
<feature type="binding site" evidence="9">
    <location>
        <begin position="320"/>
        <end position="327"/>
    </location>
    <ligand>
        <name>ATP</name>
        <dbReference type="ChEBI" id="CHEBI:30616"/>
    </ligand>
</feature>
<accession>A0A2D3D6M8</accession>
<evidence type="ECO:0000256" key="3">
    <source>
        <dbReference type="ARBA" id="ARBA00022806"/>
    </source>
</evidence>
<dbReference type="InterPro" id="IPR014017">
    <property type="entry name" value="DNA_helicase_UvrD-like_C"/>
</dbReference>
<name>A0A2D3D6M8_9BIFI</name>
<keyword evidence="2 9" id="KW-0378">Hydrolase</keyword>
<dbReference type="InterPro" id="IPR014016">
    <property type="entry name" value="UvrD-like_ATP-bd"/>
</dbReference>
<dbReference type="PANTHER" id="PTHR11070">
    <property type="entry name" value="UVRD / RECB / PCRA DNA HELICASE FAMILY MEMBER"/>
    <property type="match status" value="1"/>
</dbReference>
<evidence type="ECO:0000256" key="1">
    <source>
        <dbReference type="ARBA" id="ARBA00022741"/>
    </source>
</evidence>
<dbReference type="GO" id="GO:0005829">
    <property type="term" value="C:cytosol"/>
    <property type="evidence" value="ECO:0007669"/>
    <property type="project" value="TreeGrafter"/>
</dbReference>
<dbReference type="Gene3D" id="3.30.2310.20">
    <property type="entry name" value="RelE-like"/>
    <property type="match status" value="1"/>
</dbReference>
<dbReference type="GO" id="GO:0005524">
    <property type="term" value="F:ATP binding"/>
    <property type="evidence" value="ECO:0007669"/>
    <property type="project" value="UniProtKB-UniRule"/>
</dbReference>
<dbReference type="Proteomes" id="UP000229907">
    <property type="component" value="Chromosome"/>
</dbReference>
<organism evidence="11 12">
    <name type="scientific">Bifidobacterium choerinum</name>
    <dbReference type="NCBI Taxonomy" id="35760"/>
    <lineage>
        <taxon>Bacteria</taxon>
        <taxon>Bacillati</taxon>
        <taxon>Actinomycetota</taxon>
        <taxon>Actinomycetes</taxon>
        <taxon>Bifidobacteriales</taxon>
        <taxon>Bifidobacteriaceae</taxon>
        <taxon>Bifidobacterium</taxon>
    </lineage>
</organism>
<feature type="domain" description="UvrD-like helicase ATP-binding" evidence="10">
    <location>
        <begin position="299"/>
        <end position="583"/>
    </location>
</feature>
<gene>
    <name evidence="11" type="ORF">BcFMB_06970</name>
</gene>
<evidence type="ECO:0000256" key="6">
    <source>
        <dbReference type="ARBA" id="ARBA00034617"/>
    </source>
</evidence>
<evidence type="ECO:0000256" key="8">
    <source>
        <dbReference type="ARBA" id="ARBA00048988"/>
    </source>
</evidence>
<dbReference type="GO" id="GO:0043138">
    <property type="term" value="F:3'-5' DNA helicase activity"/>
    <property type="evidence" value="ECO:0007669"/>
    <property type="project" value="UniProtKB-EC"/>
</dbReference>
<dbReference type="EC" id="5.6.2.4" evidence="7"/>
<comment type="catalytic activity">
    <reaction evidence="8">
        <text>ATP + H2O = ADP + phosphate + H(+)</text>
        <dbReference type="Rhea" id="RHEA:13065"/>
        <dbReference type="ChEBI" id="CHEBI:15377"/>
        <dbReference type="ChEBI" id="CHEBI:15378"/>
        <dbReference type="ChEBI" id="CHEBI:30616"/>
        <dbReference type="ChEBI" id="CHEBI:43474"/>
        <dbReference type="ChEBI" id="CHEBI:456216"/>
        <dbReference type="EC" id="5.6.2.4"/>
    </reaction>
</comment>
<dbReference type="SUPFAM" id="SSF143011">
    <property type="entry name" value="RelE-like"/>
    <property type="match status" value="1"/>
</dbReference>
<dbReference type="InterPro" id="IPR000212">
    <property type="entry name" value="DNA_helicase_UvrD/REP"/>
</dbReference>
<dbReference type="PROSITE" id="PS51198">
    <property type="entry name" value="UVRD_HELICASE_ATP_BIND"/>
    <property type="match status" value="1"/>
</dbReference>
<dbReference type="GO" id="GO:0003677">
    <property type="term" value="F:DNA binding"/>
    <property type="evidence" value="ECO:0007669"/>
    <property type="project" value="InterPro"/>
</dbReference>
<evidence type="ECO:0000256" key="7">
    <source>
        <dbReference type="ARBA" id="ARBA00034808"/>
    </source>
</evidence>
<dbReference type="SUPFAM" id="SSF52540">
    <property type="entry name" value="P-loop containing nucleoside triphosphate hydrolases"/>
    <property type="match status" value="1"/>
</dbReference>
<proteinExistence type="predicted"/>
<protein>
    <recommendedName>
        <fullName evidence="7">DNA 3'-5' helicase</fullName>
        <ecNumber evidence="7">5.6.2.4</ecNumber>
    </recommendedName>
</protein>
<keyword evidence="5" id="KW-0413">Isomerase</keyword>
<dbReference type="GO" id="GO:0000725">
    <property type="term" value="P:recombinational repair"/>
    <property type="evidence" value="ECO:0007669"/>
    <property type="project" value="TreeGrafter"/>
</dbReference>
<evidence type="ECO:0000259" key="10">
    <source>
        <dbReference type="PROSITE" id="PS51198"/>
    </source>
</evidence>
<evidence type="ECO:0000256" key="4">
    <source>
        <dbReference type="ARBA" id="ARBA00022840"/>
    </source>
</evidence>
<keyword evidence="1 9" id="KW-0547">Nucleotide-binding</keyword>
<dbReference type="Gene3D" id="3.40.50.300">
    <property type="entry name" value="P-loop containing nucleotide triphosphate hydrolases"/>
    <property type="match status" value="2"/>
</dbReference>
<keyword evidence="4 9" id="KW-0067">ATP-binding</keyword>
<dbReference type="EMBL" id="CP018044">
    <property type="protein sequence ID" value="ATU20704.1"/>
    <property type="molecule type" value="Genomic_DNA"/>
</dbReference>
<comment type="catalytic activity">
    <reaction evidence="6">
        <text>Couples ATP hydrolysis with the unwinding of duplex DNA by translocating in the 3'-5' direction.</text>
        <dbReference type="EC" id="5.6.2.4"/>
    </reaction>
</comment>
<dbReference type="RefSeq" id="WP_099721398.1">
    <property type="nucleotide sequence ID" value="NZ_CP018044.1"/>
</dbReference>
<dbReference type="InterPro" id="IPR035093">
    <property type="entry name" value="RelE/ParE_toxin_dom_sf"/>
</dbReference>
<dbReference type="PANTHER" id="PTHR11070:SF45">
    <property type="entry name" value="DNA 3'-5' HELICASE"/>
    <property type="match status" value="1"/>
</dbReference>
<dbReference type="AlphaFoldDB" id="A0A2D3D6M8"/>
<evidence type="ECO:0000256" key="5">
    <source>
        <dbReference type="ARBA" id="ARBA00023235"/>
    </source>
</evidence>